<feature type="transmembrane region" description="Helical" evidence="1">
    <location>
        <begin position="36"/>
        <end position="56"/>
    </location>
</feature>
<keyword evidence="1" id="KW-1133">Transmembrane helix</keyword>
<evidence type="ECO:0000313" key="2">
    <source>
        <dbReference type="EMBL" id="MFD1430510.1"/>
    </source>
</evidence>
<dbReference type="Proteomes" id="UP001597196">
    <property type="component" value="Unassembled WGS sequence"/>
</dbReference>
<dbReference type="EMBL" id="JBHTOC010000013">
    <property type="protein sequence ID" value="MFD1430510.1"/>
    <property type="molecule type" value="Genomic_DNA"/>
</dbReference>
<comment type="caution">
    <text evidence="2">The sequence shown here is derived from an EMBL/GenBank/DDBJ whole genome shotgun (WGS) entry which is preliminary data.</text>
</comment>
<keyword evidence="1" id="KW-0812">Transmembrane</keyword>
<dbReference type="RefSeq" id="WP_203627486.1">
    <property type="nucleotide sequence ID" value="NZ_BOLQ01000013.1"/>
</dbReference>
<name>A0ABW4CI19_9LACO</name>
<feature type="transmembrane region" description="Helical" evidence="1">
    <location>
        <begin position="6"/>
        <end position="24"/>
    </location>
</feature>
<reference evidence="3" key="1">
    <citation type="journal article" date="2019" name="Int. J. Syst. Evol. Microbiol.">
        <title>The Global Catalogue of Microorganisms (GCM) 10K type strain sequencing project: providing services to taxonomists for standard genome sequencing and annotation.</title>
        <authorList>
            <consortium name="The Broad Institute Genomics Platform"/>
            <consortium name="The Broad Institute Genome Sequencing Center for Infectious Disease"/>
            <person name="Wu L."/>
            <person name="Ma J."/>
        </authorList>
    </citation>
    <scope>NUCLEOTIDE SEQUENCE [LARGE SCALE GENOMIC DNA]</scope>
    <source>
        <strain evidence="3">CCM 8980</strain>
    </source>
</reference>
<protein>
    <recommendedName>
        <fullName evidence="4">Holin</fullName>
    </recommendedName>
</protein>
<evidence type="ECO:0000256" key="1">
    <source>
        <dbReference type="SAM" id="Phobius"/>
    </source>
</evidence>
<accession>A0ABW4CI19</accession>
<sequence>MMGPDTATLMLATLTLAIGFYSGLTTCHLTHAVPRAMLRAVFVVLLAACYLAYWNHGMPADQSSWVIIAGGCCAMCFRYGELLGDRAEGKE</sequence>
<gene>
    <name evidence="2" type="ORF">ACFQ4P_09650</name>
</gene>
<keyword evidence="1" id="KW-0472">Membrane</keyword>
<evidence type="ECO:0008006" key="4">
    <source>
        <dbReference type="Google" id="ProtNLM"/>
    </source>
</evidence>
<evidence type="ECO:0000313" key="3">
    <source>
        <dbReference type="Proteomes" id="UP001597196"/>
    </source>
</evidence>
<keyword evidence="3" id="KW-1185">Reference proteome</keyword>
<proteinExistence type="predicted"/>
<organism evidence="2 3">
    <name type="scientific">Lacticaseibacillus mingshuiensis</name>
    <dbReference type="NCBI Taxonomy" id="2799574"/>
    <lineage>
        <taxon>Bacteria</taxon>
        <taxon>Bacillati</taxon>
        <taxon>Bacillota</taxon>
        <taxon>Bacilli</taxon>
        <taxon>Lactobacillales</taxon>
        <taxon>Lactobacillaceae</taxon>
        <taxon>Lacticaseibacillus</taxon>
    </lineage>
</organism>